<comment type="caution">
    <text evidence="3">The sequence shown here is derived from an EMBL/GenBank/DDBJ whole genome shotgun (WGS) entry which is preliminary data.</text>
</comment>
<sequence length="1014" mass="111636">MAPQRFSSVRHKPRPAVRLARDDSGLIAVRYEQTKQAEPPIPLPPPRNPRRTTTATATRRESTTTNSVVVVVPATTVTVTIVPPPVAPPQEEHPLFRSQQSSPETQTDEWKRDSGLARSSSSATLREEYEEDVVYQKILDDIADAPSVYSGDEEQSPASDAPSPVFDHPDPTPAPLNLRAVPPSPVSPISPAESPLALEEPLPLPSPTPTRASSLTSKLGLGKSFSIRSVGKRRLQKKTRSVDNFTFDGLMKEDMDRVTCSDAGPSPNTEDARSPPRSAAARPLVAAKDNETARQSQAVDSDFTPITTSIPEESLWDDFNSLSFSKRGSLMFGGRSDPLALFSMAHPGDNAALTLTPPQELRETETAKATTTDTVPTTTTSAATDPTPSSSPIPGAGLLVATRSDDATQQDTPSALGAEKSSSSSSVPCIRVVSMDVERESQKVRSLYESGEGGLNWQDRGRGSYCERLEPTEEVPSDEEENVVYGFSFDRSNADPSAIRSSPATTARPDSSSSPRRDRSGKGYERAGGLEDWEDVEGADVDRYGFISQRRPGSSTTAESPGRSSQLTPNKKRNVLTKRPGSAYSSSPYGLRPPSRKVSARSLNTFASELSTASRRSTRSSIRSATNRLPHNRDRRWMDEASDMLALQPGLTDIAEESKEGKTAETIRRKEAERTEKWRKMAKVIKQGEENGHGMDFEFDTKNPKLIERTWKGIPDCWRGAAWHSFLVASAKRWKSTETDEQLMVEFRRLQDVASPDDVQIDLDVPRTINGHIMFRKRYRGGQRLLFRVLHAISLYFPETGYVQGMASLAATLLCYYDEERCFVMMVRLWRFRGLERLYQPGFAGLMATLGDFEKRWLAGKDVADKLNELSIDATAYGTRWYLTLFNLSIPFPAQLRVWDVFMLMGECPPESSSTTTTKSPPSSREGKRKTAEGGSSSGSGTKSGIPSGLDVLHATSAALIHALRDVLLDSDFENAMKALTAWIPVKDEDLLMKVARAEWRLHQNGGSKKKEKV</sequence>
<accession>A0AA40CTW6</accession>
<dbReference type="InterPro" id="IPR035969">
    <property type="entry name" value="Rab-GAP_TBC_sf"/>
</dbReference>
<dbReference type="InterPro" id="IPR000195">
    <property type="entry name" value="Rab-GAP-TBC_dom"/>
</dbReference>
<protein>
    <recommendedName>
        <fullName evidence="2">Rab-GAP TBC domain-containing protein</fullName>
    </recommendedName>
</protein>
<dbReference type="Proteomes" id="UP001174936">
    <property type="component" value="Unassembled WGS sequence"/>
</dbReference>
<dbReference type="SUPFAM" id="SSF47923">
    <property type="entry name" value="Ypt/Rab-GAP domain of gyp1p"/>
    <property type="match status" value="2"/>
</dbReference>
<evidence type="ECO:0000313" key="4">
    <source>
        <dbReference type="Proteomes" id="UP001174936"/>
    </source>
</evidence>
<feature type="compositionally biased region" description="Acidic residues" evidence="1">
    <location>
        <begin position="472"/>
        <end position="482"/>
    </location>
</feature>
<feature type="compositionally biased region" description="Low complexity" evidence="1">
    <location>
        <begin position="367"/>
        <end position="392"/>
    </location>
</feature>
<feature type="compositionally biased region" description="Low complexity" evidence="1">
    <location>
        <begin position="189"/>
        <end position="201"/>
    </location>
</feature>
<reference evidence="3" key="1">
    <citation type="submission" date="2023-06" db="EMBL/GenBank/DDBJ databases">
        <title>Genome-scale phylogeny and comparative genomics of the fungal order Sordariales.</title>
        <authorList>
            <consortium name="Lawrence Berkeley National Laboratory"/>
            <person name="Hensen N."/>
            <person name="Bonometti L."/>
            <person name="Westerberg I."/>
            <person name="Brannstrom I.O."/>
            <person name="Guillou S."/>
            <person name="Cros-Aarteil S."/>
            <person name="Calhoun S."/>
            <person name="Haridas S."/>
            <person name="Kuo A."/>
            <person name="Mondo S."/>
            <person name="Pangilinan J."/>
            <person name="Riley R."/>
            <person name="Labutti K."/>
            <person name="Andreopoulos B."/>
            <person name="Lipzen A."/>
            <person name="Chen C."/>
            <person name="Yanf M."/>
            <person name="Daum C."/>
            <person name="Ng V."/>
            <person name="Clum A."/>
            <person name="Steindorff A."/>
            <person name="Ohm R."/>
            <person name="Martin F."/>
            <person name="Silar P."/>
            <person name="Natvig D."/>
            <person name="Lalanne C."/>
            <person name="Gautier V."/>
            <person name="Ament-Velasquez S.L."/>
            <person name="Kruys A."/>
            <person name="Hutchinson M.I."/>
            <person name="Powell A.J."/>
            <person name="Barry K."/>
            <person name="Miller A.N."/>
            <person name="Grigoriev I.V."/>
            <person name="Debuchy R."/>
            <person name="Gladieux P."/>
            <person name="Thoren M.H."/>
            <person name="Johannesson H."/>
        </authorList>
    </citation>
    <scope>NUCLEOTIDE SEQUENCE</scope>
    <source>
        <strain evidence="3">SMH2532-1</strain>
    </source>
</reference>
<evidence type="ECO:0000256" key="1">
    <source>
        <dbReference type="SAM" id="MobiDB-lite"/>
    </source>
</evidence>
<feature type="compositionally biased region" description="Low complexity" evidence="1">
    <location>
        <begin position="209"/>
        <end position="218"/>
    </location>
</feature>
<organism evidence="3 4">
    <name type="scientific">Cercophora newfieldiana</name>
    <dbReference type="NCBI Taxonomy" id="92897"/>
    <lineage>
        <taxon>Eukaryota</taxon>
        <taxon>Fungi</taxon>
        <taxon>Dikarya</taxon>
        <taxon>Ascomycota</taxon>
        <taxon>Pezizomycotina</taxon>
        <taxon>Sordariomycetes</taxon>
        <taxon>Sordariomycetidae</taxon>
        <taxon>Sordariales</taxon>
        <taxon>Lasiosphaeriaceae</taxon>
        <taxon>Cercophora</taxon>
    </lineage>
</organism>
<feature type="region of interest" description="Disordered" evidence="1">
    <location>
        <begin position="81"/>
        <end position="128"/>
    </location>
</feature>
<feature type="compositionally biased region" description="Basic and acidic residues" evidence="1">
    <location>
        <begin position="459"/>
        <end position="471"/>
    </location>
</feature>
<keyword evidence="4" id="KW-1185">Reference proteome</keyword>
<feature type="region of interest" description="Disordered" evidence="1">
    <location>
        <begin position="145"/>
        <end position="218"/>
    </location>
</feature>
<evidence type="ECO:0000313" key="3">
    <source>
        <dbReference type="EMBL" id="KAK0651245.1"/>
    </source>
</evidence>
<dbReference type="PANTHER" id="PTHR47219:SF9">
    <property type="entry name" value="GTPASE ACTIVATING PROTEIN AND CENTROSOME-ASSOCIATED, ISOFORM B"/>
    <property type="match status" value="1"/>
</dbReference>
<feature type="compositionally biased region" description="Basic and acidic residues" evidence="1">
    <location>
        <begin position="250"/>
        <end position="259"/>
    </location>
</feature>
<feature type="compositionally biased region" description="Low complexity" evidence="1">
    <location>
        <begin position="910"/>
        <end position="924"/>
    </location>
</feature>
<dbReference type="GO" id="GO:0031267">
    <property type="term" value="F:small GTPase binding"/>
    <property type="evidence" value="ECO:0007669"/>
    <property type="project" value="TreeGrafter"/>
</dbReference>
<feature type="region of interest" description="Disordered" evidence="1">
    <location>
        <begin position="349"/>
        <end position="628"/>
    </location>
</feature>
<feature type="compositionally biased region" description="Basic and acidic residues" evidence="1">
    <location>
        <begin position="515"/>
        <end position="529"/>
    </location>
</feature>
<dbReference type="EMBL" id="JAULSV010000002">
    <property type="protein sequence ID" value="KAK0651245.1"/>
    <property type="molecule type" value="Genomic_DNA"/>
</dbReference>
<feature type="compositionally biased region" description="Low complexity" evidence="1">
    <location>
        <begin position="501"/>
        <end position="514"/>
    </location>
</feature>
<feature type="domain" description="Rab-GAP TBC" evidence="2">
    <location>
        <begin position="713"/>
        <end position="906"/>
    </location>
</feature>
<dbReference type="Pfam" id="PF00566">
    <property type="entry name" value="RabGAP-TBC"/>
    <property type="match status" value="1"/>
</dbReference>
<feature type="region of interest" description="Disordered" evidence="1">
    <location>
        <begin position="248"/>
        <end position="310"/>
    </location>
</feature>
<dbReference type="FunFam" id="1.10.472.80:FF:000055">
    <property type="entry name" value="TBC domain-containing protein C1778.09"/>
    <property type="match status" value="1"/>
</dbReference>
<dbReference type="PANTHER" id="PTHR47219">
    <property type="entry name" value="RAB GTPASE-ACTIVATING PROTEIN 1-LIKE"/>
    <property type="match status" value="1"/>
</dbReference>
<evidence type="ECO:0000259" key="2">
    <source>
        <dbReference type="PROSITE" id="PS50086"/>
    </source>
</evidence>
<feature type="region of interest" description="Disordered" evidence="1">
    <location>
        <begin position="910"/>
        <end position="946"/>
    </location>
</feature>
<dbReference type="GO" id="GO:0005096">
    <property type="term" value="F:GTPase activator activity"/>
    <property type="evidence" value="ECO:0007669"/>
    <property type="project" value="TreeGrafter"/>
</dbReference>
<name>A0AA40CTW6_9PEZI</name>
<dbReference type="InterPro" id="IPR050302">
    <property type="entry name" value="Rab_GAP_TBC_domain"/>
</dbReference>
<gene>
    <name evidence="3" type="ORF">B0T16DRAFT_386714</name>
</gene>
<dbReference type="Gene3D" id="1.10.472.80">
    <property type="entry name" value="Ypt/Rab-GAP domain of gyp1p, domain 3"/>
    <property type="match status" value="1"/>
</dbReference>
<dbReference type="FunFam" id="1.10.8.270:FF:000023">
    <property type="entry name" value="TBC domain-containing protein C1778.09"/>
    <property type="match status" value="1"/>
</dbReference>
<dbReference type="Gene3D" id="1.10.8.270">
    <property type="entry name" value="putative rabgap domain of human tbc1 domain family member 14 like domains"/>
    <property type="match status" value="1"/>
</dbReference>
<feature type="compositionally biased region" description="Low complexity" evidence="1">
    <location>
        <begin position="607"/>
        <end position="628"/>
    </location>
</feature>
<feature type="region of interest" description="Disordered" evidence="1">
    <location>
        <begin position="1"/>
        <end position="66"/>
    </location>
</feature>
<dbReference type="AlphaFoldDB" id="A0AA40CTW6"/>
<feature type="compositionally biased region" description="Polar residues" evidence="1">
    <location>
        <begin position="551"/>
        <end position="569"/>
    </location>
</feature>
<dbReference type="PROSITE" id="PS50086">
    <property type="entry name" value="TBC_RABGAP"/>
    <property type="match status" value="1"/>
</dbReference>
<feature type="compositionally biased region" description="Polar residues" evidence="1">
    <location>
        <begin position="293"/>
        <end position="310"/>
    </location>
</feature>
<proteinExistence type="predicted"/>
<dbReference type="SMART" id="SM00164">
    <property type="entry name" value="TBC"/>
    <property type="match status" value="1"/>
</dbReference>
<feature type="compositionally biased region" description="Low complexity" evidence="1">
    <location>
        <begin position="51"/>
        <end position="66"/>
    </location>
</feature>